<dbReference type="InterPro" id="IPR000189">
    <property type="entry name" value="Transglyc_AS"/>
</dbReference>
<protein>
    <submittedName>
        <fullName evidence="7">Membrane-bound lytic murein transglycosylase MltF</fullName>
    </submittedName>
</protein>
<evidence type="ECO:0000256" key="3">
    <source>
        <dbReference type="ARBA" id="ARBA00010333"/>
    </source>
</evidence>
<feature type="domain" description="Solute-binding protein family 3/N-terminal" evidence="6">
    <location>
        <begin position="61"/>
        <end position="282"/>
    </location>
</feature>
<proteinExistence type="inferred from homology"/>
<name>A0A2P6AV96_9GAMM</name>
<comment type="similarity">
    <text evidence="3">Belongs to the bacterial solute-binding protein 3 family.</text>
</comment>
<keyword evidence="4" id="KW-0732">Signal</keyword>
<dbReference type="CDD" id="cd13403">
    <property type="entry name" value="MLTF-like"/>
    <property type="match status" value="1"/>
</dbReference>
<dbReference type="AlphaFoldDB" id="A0A2P6AV96"/>
<evidence type="ECO:0000256" key="5">
    <source>
        <dbReference type="ARBA" id="ARBA00023237"/>
    </source>
</evidence>
<evidence type="ECO:0000313" key="8">
    <source>
        <dbReference type="Proteomes" id="UP000243900"/>
    </source>
</evidence>
<dbReference type="OrthoDB" id="9815002at2"/>
<dbReference type="SUPFAM" id="SSF53955">
    <property type="entry name" value="Lysozyme-like"/>
    <property type="match status" value="1"/>
</dbReference>
<dbReference type="Pfam" id="PF01464">
    <property type="entry name" value="SLT"/>
    <property type="match status" value="1"/>
</dbReference>
<dbReference type="Pfam" id="PF00497">
    <property type="entry name" value="SBP_bac_3"/>
    <property type="match status" value="1"/>
</dbReference>
<evidence type="ECO:0000259" key="6">
    <source>
        <dbReference type="SMART" id="SM00062"/>
    </source>
</evidence>
<dbReference type="GO" id="GO:0009279">
    <property type="term" value="C:cell outer membrane"/>
    <property type="evidence" value="ECO:0007669"/>
    <property type="project" value="UniProtKB-SubCell"/>
</dbReference>
<evidence type="ECO:0000313" key="7">
    <source>
        <dbReference type="EMBL" id="PQA52006.1"/>
    </source>
</evidence>
<comment type="subcellular location">
    <subcellularLocation>
        <location evidence="1">Cell outer membrane</location>
        <topology evidence="1">Peripheral membrane protein</topology>
    </subcellularLocation>
</comment>
<dbReference type="GO" id="GO:0009253">
    <property type="term" value="P:peptidoglycan catabolic process"/>
    <property type="evidence" value="ECO:0007669"/>
    <property type="project" value="TreeGrafter"/>
</dbReference>
<dbReference type="GO" id="GO:0008933">
    <property type="term" value="F:peptidoglycan lytic transglycosylase activity"/>
    <property type="evidence" value="ECO:0007669"/>
    <property type="project" value="InterPro"/>
</dbReference>
<dbReference type="SMART" id="SM00062">
    <property type="entry name" value="PBPb"/>
    <property type="match status" value="1"/>
</dbReference>
<dbReference type="CDD" id="cd01009">
    <property type="entry name" value="PBP2_YfhD_N"/>
    <property type="match status" value="1"/>
</dbReference>
<dbReference type="Gene3D" id="3.40.190.10">
    <property type="entry name" value="Periplasmic binding protein-like II"/>
    <property type="match status" value="2"/>
</dbReference>
<dbReference type="InterPro" id="IPR023346">
    <property type="entry name" value="Lysozyme-like_dom_sf"/>
</dbReference>
<sequence>MTGGKKAQRARPHRKALQLLQRINRRHVKLAVAGTLAITSLSLQPVRNALDQIRSSGELHLVGVSSPGTFFQQDGHIHGLQYELARQFANELGVKLVVDPVESPQRVLHAIRRNQAQLALTGITAEDPRLKRLRVSDPVIEVRQQLVQRNDQIPPASLQDLGGRVIGVMAGTAEASHLKSQLRGVDGVKLVELRQGQTLDLLSLLDEGRIDFVAVNSQDFDAFRPLFPALRDSLSLDRTDGVSWVFLKSQDQSLYQAAQDFLARKQADGTLQRLTDFYSNGNVFDSYGARSFSRDIAKRLPRYQGDFEKQSRAQGLDWRLLAAISYQESKWNPDAVSPTGVRGLMMLTSSTAAAMGVKDRTHAGESIQGGTAYFKQIHDKVPASVPEPDRTWMALAAYNMGPGHMIQARKLTKRLKGDPDSWLDVSRNLRQLAQENRRRGKPAPDVGQALHYVQQVRRYYDAIALNTSVQREATRVAALDFDISTTTALR</sequence>
<dbReference type="NCBIfam" id="NF008112">
    <property type="entry name" value="PRK10859.1"/>
    <property type="match status" value="1"/>
</dbReference>
<keyword evidence="8" id="KW-1185">Reference proteome</keyword>
<dbReference type="PROSITE" id="PS00922">
    <property type="entry name" value="TRANSGLYCOSYLASE"/>
    <property type="match status" value="1"/>
</dbReference>
<keyword evidence="5" id="KW-0472">Membrane</keyword>
<dbReference type="PANTHER" id="PTHR35936">
    <property type="entry name" value="MEMBRANE-BOUND LYTIC MUREIN TRANSGLYCOSYLASE F"/>
    <property type="match status" value="1"/>
</dbReference>
<dbReference type="InterPro" id="IPR001638">
    <property type="entry name" value="Solute-binding_3/MltF_N"/>
</dbReference>
<comment type="similarity">
    <text evidence="2">Belongs to the transglycosylase Slt family.</text>
</comment>
<evidence type="ECO:0000256" key="2">
    <source>
        <dbReference type="ARBA" id="ARBA00007734"/>
    </source>
</evidence>
<dbReference type="PANTHER" id="PTHR35936:SF32">
    <property type="entry name" value="MEMBRANE-BOUND LYTIC MUREIN TRANSGLYCOSYLASE F"/>
    <property type="match status" value="1"/>
</dbReference>
<reference evidence="8" key="1">
    <citation type="submission" date="2018-02" db="EMBL/GenBank/DDBJ databases">
        <title>Genome sequencing of Solimonas sp. HR-BB.</title>
        <authorList>
            <person name="Lee Y."/>
            <person name="Jeon C.O."/>
        </authorList>
    </citation>
    <scope>NUCLEOTIDE SEQUENCE [LARGE SCALE GENOMIC DNA]</scope>
    <source>
        <strain evidence="8">HR-E</strain>
    </source>
</reference>
<keyword evidence="5" id="KW-0998">Cell outer membrane</keyword>
<dbReference type="Gene3D" id="1.10.530.10">
    <property type="match status" value="1"/>
</dbReference>
<gene>
    <name evidence="7" type="ORF">C5O18_00775</name>
</gene>
<organism evidence="7 8">
    <name type="scientific">Amnimonas aquatica</name>
    <dbReference type="NCBI Taxonomy" id="2094561"/>
    <lineage>
        <taxon>Bacteria</taxon>
        <taxon>Pseudomonadati</taxon>
        <taxon>Pseudomonadota</taxon>
        <taxon>Gammaproteobacteria</taxon>
        <taxon>Moraxellales</taxon>
        <taxon>Moraxellaceae</taxon>
        <taxon>Amnimonas</taxon>
    </lineage>
</organism>
<dbReference type="EMBL" id="PTQZ01000007">
    <property type="protein sequence ID" value="PQA52006.1"/>
    <property type="molecule type" value="Genomic_DNA"/>
</dbReference>
<dbReference type="SUPFAM" id="SSF53850">
    <property type="entry name" value="Periplasmic binding protein-like II"/>
    <property type="match status" value="1"/>
</dbReference>
<comment type="caution">
    <text evidence="7">The sequence shown here is derived from an EMBL/GenBank/DDBJ whole genome shotgun (WGS) entry which is preliminary data.</text>
</comment>
<dbReference type="RefSeq" id="WP_105190983.1">
    <property type="nucleotide sequence ID" value="NZ_PTQZ01000007.1"/>
</dbReference>
<dbReference type="Proteomes" id="UP000243900">
    <property type="component" value="Unassembled WGS sequence"/>
</dbReference>
<dbReference type="InterPro" id="IPR008258">
    <property type="entry name" value="Transglycosylase_SLT_dom_1"/>
</dbReference>
<evidence type="ECO:0000256" key="4">
    <source>
        <dbReference type="ARBA" id="ARBA00022729"/>
    </source>
</evidence>
<accession>A0A2P6AV96</accession>
<evidence type="ECO:0000256" key="1">
    <source>
        <dbReference type="ARBA" id="ARBA00004339"/>
    </source>
</evidence>